<feature type="zinc finger region" description="C3H1-type" evidence="5">
    <location>
        <begin position="301"/>
        <end position="329"/>
    </location>
</feature>
<dbReference type="Gene3D" id="2.30.30.1190">
    <property type="match status" value="1"/>
</dbReference>
<dbReference type="SMART" id="SM00356">
    <property type="entry name" value="ZnF_C3H1"/>
    <property type="match status" value="5"/>
</dbReference>
<sequence length="447" mass="48503">MEFDDTGGFKAPTPRPAVVVVTEASASSSLVAPLDQESMWQMRVGMGENMIIGSYPEHPGEPDCTYYLRTGLCRYGITCRFNHPPNRNLAMTWMKGGYPERVGLPDCQYYLKTGTCKFGPTCKFHHPKDTSGIIGRAQLNVLNYPLRPNEKECAYYLRTGVCKFGDTCKFHHPEPSSAMLSSCGSLAYPSAQSPTTPGQPSFTWALRNGTLSRCSGLSSYPQLVIPQGLVQVPSWNSFPGQFGSSSSPESQQKISGNSQFYEKPHQRETSAGSSASFSSFGFGSIPIGQYTLQAASIFPDRPGELECQFYMKTGDCKFGAACRFHHPSERLLPAPNCMMSPLGLPLRPGEPLCIYYSRHSVCKFGPNCKFDHPVAAPMGVFAYNPSTGSSSSHDLRVACRPLGSLSGPPALTLSSNGSLEVGPSESRRLSPSDLQQMDSGDVNVGSE</sequence>
<dbReference type="GO" id="GO:0008270">
    <property type="term" value="F:zinc ion binding"/>
    <property type="evidence" value="ECO:0007669"/>
    <property type="project" value="UniProtKB-KW"/>
</dbReference>
<evidence type="ECO:0000256" key="3">
    <source>
        <dbReference type="ARBA" id="ARBA00022833"/>
    </source>
</evidence>
<dbReference type="GO" id="GO:0003729">
    <property type="term" value="F:mRNA binding"/>
    <property type="evidence" value="ECO:0007669"/>
    <property type="project" value="UniProtKB-ARBA"/>
</dbReference>
<protein>
    <recommendedName>
        <fullName evidence="7">C3H1-type domain-containing protein</fullName>
    </recommendedName>
</protein>
<feature type="zinc finger region" description="C3H1-type" evidence="5">
    <location>
        <begin position="147"/>
        <end position="175"/>
    </location>
</feature>
<dbReference type="InterPro" id="IPR000571">
    <property type="entry name" value="Znf_CCCH"/>
</dbReference>
<keyword evidence="1 5" id="KW-0479">Metal-binding</keyword>
<dbReference type="Pfam" id="PF00642">
    <property type="entry name" value="zf-CCCH"/>
    <property type="match status" value="5"/>
</dbReference>
<evidence type="ECO:0000313" key="9">
    <source>
        <dbReference type="Proteomes" id="UP001418222"/>
    </source>
</evidence>
<feature type="domain" description="C3H1-type" evidence="7">
    <location>
        <begin position="147"/>
        <end position="175"/>
    </location>
</feature>
<gene>
    <name evidence="8" type="ORF">KSP39_PZI006790</name>
</gene>
<evidence type="ECO:0000256" key="5">
    <source>
        <dbReference type="PROSITE-ProRule" id="PRU00723"/>
    </source>
</evidence>
<evidence type="ECO:0000313" key="8">
    <source>
        <dbReference type="EMBL" id="KAK8946901.1"/>
    </source>
</evidence>
<feature type="zinc finger region" description="C3H1-type" evidence="5">
    <location>
        <begin position="101"/>
        <end position="129"/>
    </location>
</feature>
<evidence type="ECO:0000256" key="1">
    <source>
        <dbReference type="ARBA" id="ARBA00022723"/>
    </source>
</evidence>
<dbReference type="PANTHER" id="PTHR12506:SF46">
    <property type="entry name" value="ZINC FINGER CCCH DOMAIN-CONTAINING PROTEIN 12"/>
    <property type="match status" value="1"/>
</dbReference>
<keyword evidence="4" id="KW-0238">DNA-binding</keyword>
<feature type="zinc finger region" description="C3H1-type" evidence="5">
    <location>
        <begin position="59"/>
        <end position="86"/>
    </location>
</feature>
<feature type="domain" description="C3H1-type" evidence="7">
    <location>
        <begin position="301"/>
        <end position="329"/>
    </location>
</feature>
<dbReference type="InterPro" id="IPR050974">
    <property type="entry name" value="Plant_ZF_CCCH"/>
</dbReference>
<dbReference type="PROSITE" id="PS50103">
    <property type="entry name" value="ZF_C3H1"/>
    <property type="match status" value="5"/>
</dbReference>
<evidence type="ECO:0000259" key="7">
    <source>
        <dbReference type="PROSITE" id="PS50103"/>
    </source>
</evidence>
<feature type="domain" description="C3H1-type" evidence="7">
    <location>
        <begin position="347"/>
        <end position="375"/>
    </location>
</feature>
<dbReference type="GO" id="GO:0003677">
    <property type="term" value="F:DNA binding"/>
    <property type="evidence" value="ECO:0007669"/>
    <property type="project" value="UniProtKB-KW"/>
</dbReference>
<dbReference type="AlphaFoldDB" id="A0AAP0BS71"/>
<dbReference type="PANTHER" id="PTHR12506">
    <property type="entry name" value="PROTEIN PHOSPHATASE RELATED"/>
    <property type="match status" value="1"/>
</dbReference>
<keyword evidence="3 5" id="KW-0862">Zinc</keyword>
<feature type="region of interest" description="Disordered" evidence="6">
    <location>
        <begin position="240"/>
        <end position="274"/>
    </location>
</feature>
<evidence type="ECO:0000256" key="2">
    <source>
        <dbReference type="ARBA" id="ARBA00022771"/>
    </source>
</evidence>
<dbReference type="EMBL" id="JBBWWQ010000005">
    <property type="protein sequence ID" value="KAK8946901.1"/>
    <property type="molecule type" value="Genomic_DNA"/>
</dbReference>
<dbReference type="SUPFAM" id="SSF90229">
    <property type="entry name" value="CCCH zinc finger"/>
    <property type="match status" value="5"/>
</dbReference>
<feature type="domain" description="C3H1-type" evidence="7">
    <location>
        <begin position="101"/>
        <end position="129"/>
    </location>
</feature>
<feature type="zinc finger region" description="C3H1-type" evidence="5">
    <location>
        <begin position="347"/>
        <end position="375"/>
    </location>
</feature>
<feature type="domain" description="C3H1-type" evidence="7">
    <location>
        <begin position="59"/>
        <end position="86"/>
    </location>
</feature>
<evidence type="ECO:0000256" key="6">
    <source>
        <dbReference type="SAM" id="MobiDB-lite"/>
    </source>
</evidence>
<organism evidence="8 9">
    <name type="scientific">Platanthera zijinensis</name>
    <dbReference type="NCBI Taxonomy" id="2320716"/>
    <lineage>
        <taxon>Eukaryota</taxon>
        <taxon>Viridiplantae</taxon>
        <taxon>Streptophyta</taxon>
        <taxon>Embryophyta</taxon>
        <taxon>Tracheophyta</taxon>
        <taxon>Spermatophyta</taxon>
        <taxon>Magnoliopsida</taxon>
        <taxon>Liliopsida</taxon>
        <taxon>Asparagales</taxon>
        <taxon>Orchidaceae</taxon>
        <taxon>Orchidoideae</taxon>
        <taxon>Orchideae</taxon>
        <taxon>Orchidinae</taxon>
        <taxon>Platanthera</taxon>
    </lineage>
</organism>
<proteinExistence type="predicted"/>
<evidence type="ECO:0000256" key="4">
    <source>
        <dbReference type="ARBA" id="ARBA00023125"/>
    </source>
</evidence>
<keyword evidence="9" id="KW-1185">Reference proteome</keyword>
<keyword evidence="2 5" id="KW-0863">Zinc-finger</keyword>
<reference evidence="8 9" key="1">
    <citation type="journal article" date="2022" name="Nat. Plants">
        <title>Genomes of leafy and leafless Platanthera orchids illuminate the evolution of mycoheterotrophy.</title>
        <authorList>
            <person name="Li M.H."/>
            <person name="Liu K.W."/>
            <person name="Li Z."/>
            <person name="Lu H.C."/>
            <person name="Ye Q.L."/>
            <person name="Zhang D."/>
            <person name="Wang J.Y."/>
            <person name="Li Y.F."/>
            <person name="Zhong Z.M."/>
            <person name="Liu X."/>
            <person name="Yu X."/>
            <person name="Liu D.K."/>
            <person name="Tu X.D."/>
            <person name="Liu B."/>
            <person name="Hao Y."/>
            <person name="Liao X.Y."/>
            <person name="Jiang Y.T."/>
            <person name="Sun W.H."/>
            <person name="Chen J."/>
            <person name="Chen Y.Q."/>
            <person name="Ai Y."/>
            <person name="Zhai J.W."/>
            <person name="Wu S.S."/>
            <person name="Zhou Z."/>
            <person name="Hsiao Y.Y."/>
            <person name="Wu W.L."/>
            <person name="Chen Y.Y."/>
            <person name="Lin Y.F."/>
            <person name="Hsu J.L."/>
            <person name="Li C.Y."/>
            <person name="Wang Z.W."/>
            <person name="Zhao X."/>
            <person name="Zhong W.Y."/>
            <person name="Ma X.K."/>
            <person name="Ma L."/>
            <person name="Huang J."/>
            <person name="Chen G.Z."/>
            <person name="Huang M.Z."/>
            <person name="Huang L."/>
            <person name="Peng D.H."/>
            <person name="Luo Y.B."/>
            <person name="Zou S.Q."/>
            <person name="Chen S.P."/>
            <person name="Lan S."/>
            <person name="Tsai W.C."/>
            <person name="Van de Peer Y."/>
            <person name="Liu Z.J."/>
        </authorList>
    </citation>
    <scope>NUCLEOTIDE SEQUENCE [LARGE SCALE GENOMIC DNA]</scope>
    <source>
        <strain evidence="8">Lor287</strain>
    </source>
</reference>
<comment type="caution">
    <text evidence="8">The sequence shown here is derived from an EMBL/GenBank/DDBJ whole genome shotgun (WGS) entry which is preliminary data.</text>
</comment>
<accession>A0AAP0BS71</accession>
<feature type="compositionally biased region" description="Low complexity" evidence="6">
    <location>
        <begin position="240"/>
        <end position="251"/>
    </location>
</feature>
<name>A0AAP0BS71_9ASPA</name>
<dbReference type="InterPro" id="IPR036855">
    <property type="entry name" value="Znf_CCCH_sf"/>
</dbReference>
<feature type="region of interest" description="Disordered" evidence="6">
    <location>
        <begin position="409"/>
        <end position="447"/>
    </location>
</feature>
<dbReference type="Proteomes" id="UP001418222">
    <property type="component" value="Unassembled WGS sequence"/>
</dbReference>
<dbReference type="Gene3D" id="4.10.1000.10">
    <property type="entry name" value="Zinc finger, CCCH-type"/>
    <property type="match status" value="2"/>
</dbReference>